<dbReference type="Gene3D" id="3.30.1340.20">
    <property type="entry name" value="3H domain"/>
    <property type="match status" value="1"/>
</dbReference>
<dbReference type="AlphaFoldDB" id="A0A3T0D3Z4"/>
<feature type="binding site" evidence="1">
    <location>
        <position position="84"/>
    </location>
    <ligand>
        <name>Ni(2+)</name>
        <dbReference type="ChEBI" id="CHEBI:49786"/>
    </ligand>
</feature>
<proteinExistence type="predicted"/>
<dbReference type="InterPro" id="IPR035922">
    <property type="entry name" value="3H_dom_sf"/>
</dbReference>
<dbReference type="InterPro" id="IPR036388">
    <property type="entry name" value="WH-like_DNA-bd_sf"/>
</dbReference>
<keyword evidence="1" id="KW-0533">Nickel</keyword>
<dbReference type="GO" id="GO:0046872">
    <property type="term" value="F:metal ion binding"/>
    <property type="evidence" value="ECO:0007669"/>
    <property type="project" value="UniProtKB-KW"/>
</dbReference>
<evidence type="ECO:0000313" key="5">
    <source>
        <dbReference type="Proteomes" id="UP000282930"/>
    </source>
</evidence>
<keyword evidence="5" id="KW-1185">Reference proteome</keyword>
<dbReference type="Pfam" id="PF08279">
    <property type="entry name" value="HTH_11"/>
    <property type="match status" value="1"/>
</dbReference>
<reference evidence="4 5" key="1">
    <citation type="submission" date="2018-12" db="EMBL/GenBank/DDBJ databases">
        <title>Genome sequence from the cellulolytic species, Caldicellulosiruptor changbaiensis.</title>
        <authorList>
            <person name="Blumer-Schuette S.E."/>
            <person name="Mendoza C."/>
        </authorList>
    </citation>
    <scope>NUCLEOTIDE SEQUENCE [LARGE SCALE GENOMIC DNA]</scope>
    <source>
        <strain evidence="4 5">CBS-Z</strain>
    </source>
</reference>
<dbReference type="PANTHER" id="PTHR40068">
    <property type="entry name" value="TRANSCRIPTION REPRESSOR NIAR-RELATED"/>
    <property type="match status" value="1"/>
</dbReference>
<feature type="binding site" evidence="1">
    <location>
        <position position="76"/>
    </location>
    <ligand>
        <name>Ni(2+)</name>
        <dbReference type="ChEBI" id="CHEBI:49786"/>
    </ligand>
</feature>
<dbReference type="Gene3D" id="1.10.10.10">
    <property type="entry name" value="Winged helix-like DNA-binding domain superfamily/Winged helix DNA-binding domain"/>
    <property type="match status" value="1"/>
</dbReference>
<dbReference type="KEGG" id="ccha:ELD05_02455"/>
<feature type="domain" description="3H" evidence="2">
    <location>
        <begin position="72"/>
        <end position="168"/>
    </location>
</feature>
<dbReference type="InterPro" id="IPR004173">
    <property type="entry name" value="3H_domain"/>
</dbReference>
<dbReference type="PANTHER" id="PTHR40068:SF1">
    <property type="entry name" value="TRANSCRIPTION REPRESSOR NIAR-RELATED"/>
    <property type="match status" value="1"/>
</dbReference>
<evidence type="ECO:0000313" key="4">
    <source>
        <dbReference type="EMBL" id="AZT89616.1"/>
    </source>
</evidence>
<dbReference type="Proteomes" id="UP000282930">
    <property type="component" value="Chromosome"/>
</dbReference>
<evidence type="ECO:0000259" key="3">
    <source>
        <dbReference type="Pfam" id="PF08279"/>
    </source>
</evidence>
<sequence>MRTEERRNKIIEILKNAKKAISGTELAKLFGVTRQVIVQDIAILRAKGIKILSTPQGYIIDHTKENSIKIVFAVKHECERTEEELNLIVDNGGKVLDVIVEHPLYGELRGLLMLSSRYDVSKFMEFVKEGKAKLLSSLTGGVHLHTVEADSEEVLNRIQKILKEKGFLME</sequence>
<keyword evidence="1" id="KW-0479">Metal-binding</keyword>
<feature type="binding site" evidence="1">
    <location>
        <position position="143"/>
    </location>
    <ligand>
        <name>Ni(2+)</name>
        <dbReference type="ChEBI" id="CHEBI:49786"/>
    </ligand>
</feature>
<feature type="binding site" evidence="1">
    <location>
        <position position="145"/>
    </location>
    <ligand>
        <name>Ni(2+)</name>
        <dbReference type="ChEBI" id="CHEBI:49786"/>
    </ligand>
</feature>
<dbReference type="InterPro" id="IPR036390">
    <property type="entry name" value="WH_DNA-bd_sf"/>
</dbReference>
<dbReference type="InterPro" id="IPR013196">
    <property type="entry name" value="HTH_11"/>
</dbReference>
<evidence type="ECO:0000259" key="2">
    <source>
        <dbReference type="Pfam" id="PF02829"/>
    </source>
</evidence>
<dbReference type="RefSeq" id="WP_127351225.1">
    <property type="nucleotide sequence ID" value="NZ_CP034791.1"/>
</dbReference>
<evidence type="ECO:0000256" key="1">
    <source>
        <dbReference type="PIRSR" id="PIRSR037847-1"/>
    </source>
</evidence>
<organism evidence="4 5">
    <name type="scientific">Caldicellulosiruptor changbaiensis</name>
    <dbReference type="NCBI Taxonomy" id="1222016"/>
    <lineage>
        <taxon>Bacteria</taxon>
        <taxon>Bacillati</taxon>
        <taxon>Bacillota</taxon>
        <taxon>Bacillota incertae sedis</taxon>
        <taxon>Caldicellulosiruptorales</taxon>
        <taxon>Caldicellulosiruptoraceae</taxon>
        <taxon>Caldicellulosiruptor</taxon>
    </lineage>
</organism>
<accession>A0A3T0D3Z4</accession>
<protein>
    <submittedName>
        <fullName evidence="4">Transcription repressor NadR</fullName>
    </submittedName>
</protein>
<dbReference type="PIRSF" id="PIRSF037847">
    <property type="entry name" value="NiaR"/>
    <property type="match status" value="1"/>
</dbReference>
<dbReference type="SUPFAM" id="SSF46785">
    <property type="entry name" value="Winged helix' DNA-binding domain"/>
    <property type="match status" value="1"/>
</dbReference>
<dbReference type="Pfam" id="PF02829">
    <property type="entry name" value="3H"/>
    <property type="match status" value="1"/>
</dbReference>
<feature type="domain" description="Helix-turn-helix type 11" evidence="3">
    <location>
        <begin position="6"/>
        <end position="59"/>
    </location>
</feature>
<dbReference type="SUPFAM" id="SSF75500">
    <property type="entry name" value="Putative transcriptional regulator TM1602, C-terminal domain"/>
    <property type="match status" value="1"/>
</dbReference>
<gene>
    <name evidence="4" type="ORF">ELD05_02455</name>
</gene>
<dbReference type="EMBL" id="CP034791">
    <property type="protein sequence ID" value="AZT89616.1"/>
    <property type="molecule type" value="Genomic_DNA"/>
</dbReference>
<dbReference type="InterPro" id="IPR026043">
    <property type="entry name" value="NadR"/>
</dbReference>
<name>A0A3T0D3Z4_9FIRM</name>